<keyword evidence="3" id="KW-0238">DNA-binding</keyword>
<evidence type="ECO:0000256" key="3">
    <source>
        <dbReference type="ARBA" id="ARBA00023125"/>
    </source>
</evidence>
<dbReference type="EMBL" id="UOEC01000174">
    <property type="protein sequence ID" value="VAW00329.1"/>
    <property type="molecule type" value="Genomic_DNA"/>
</dbReference>
<dbReference type="InterPro" id="IPR005119">
    <property type="entry name" value="LysR_subst-bd"/>
</dbReference>
<keyword evidence="2" id="KW-0805">Transcription regulation</keyword>
<dbReference type="InterPro" id="IPR036390">
    <property type="entry name" value="WH_DNA-bd_sf"/>
</dbReference>
<organism evidence="6">
    <name type="scientific">hydrothermal vent metagenome</name>
    <dbReference type="NCBI Taxonomy" id="652676"/>
    <lineage>
        <taxon>unclassified sequences</taxon>
        <taxon>metagenomes</taxon>
        <taxon>ecological metagenomes</taxon>
    </lineage>
</organism>
<accession>A0A3B0SHM3</accession>
<dbReference type="InterPro" id="IPR058163">
    <property type="entry name" value="LysR-type_TF_proteobact-type"/>
</dbReference>
<protein>
    <recommendedName>
        <fullName evidence="5">HTH lysR-type domain-containing protein</fullName>
    </recommendedName>
</protein>
<dbReference type="InterPro" id="IPR000847">
    <property type="entry name" value="LysR_HTH_N"/>
</dbReference>
<gene>
    <name evidence="6" type="ORF">MNBD_ALPHA08-2382</name>
</gene>
<dbReference type="GO" id="GO:0006351">
    <property type="term" value="P:DNA-templated transcription"/>
    <property type="evidence" value="ECO:0007669"/>
    <property type="project" value="TreeGrafter"/>
</dbReference>
<name>A0A3B0SHM3_9ZZZZ</name>
<dbReference type="Pfam" id="PF03466">
    <property type="entry name" value="LysR_substrate"/>
    <property type="match status" value="1"/>
</dbReference>
<evidence type="ECO:0000256" key="4">
    <source>
        <dbReference type="ARBA" id="ARBA00023163"/>
    </source>
</evidence>
<reference evidence="6" key="1">
    <citation type="submission" date="2018-06" db="EMBL/GenBank/DDBJ databases">
        <authorList>
            <person name="Zhirakovskaya E."/>
        </authorList>
    </citation>
    <scope>NUCLEOTIDE SEQUENCE</scope>
</reference>
<dbReference type="AlphaFoldDB" id="A0A3B0SHM3"/>
<dbReference type="PROSITE" id="PS50931">
    <property type="entry name" value="HTH_LYSR"/>
    <property type="match status" value="1"/>
</dbReference>
<dbReference type="PANTHER" id="PTHR30537">
    <property type="entry name" value="HTH-TYPE TRANSCRIPTIONAL REGULATOR"/>
    <property type="match status" value="1"/>
</dbReference>
<evidence type="ECO:0000256" key="2">
    <source>
        <dbReference type="ARBA" id="ARBA00023015"/>
    </source>
</evidence>
<keyword evidence="4" id="KW-0804">Transcription</keyword>
<dbReference type="Gene3D" id="3.40.190.290">
    <property type="match status" value="1"/>
</dbReference>
<dbReference type="InterPro" id="IPR036388">
    <property type="entry name" value="WH-like_DNA-bd_sf"/>
</dbReference>
<evidence type="ECO:0000259" key="5">
    <source>
        <dbReference type="PROSITE" id="PS50931"/>
    </source>
</evidence>
<dbReference type="GO" id="GO:0003700">
    <property type="term" value="F:DNA-binding transcription factor activity"/>
    <property type="evidence" value="ECO:0007669"/>
    <property type="project" value="InterPro"/>
</dbReference>
<comment type="similarity">
    <text evidence="1">Belongs to the LysR transcriptional regulatory family.</text>
</comment>
<feature type="domain" description="HTH lysR-type" evidence="5">
    <location>
        <begin position="12"/>
        <end position="65"/>
    </location>
</feature>
<dbReference type="PANTHER" id="PTHR30537:SF3">
    <property type="entry name" value="TRANSCRIPTIONAL REGULATORY PROTEIN"/>
    <property type="match status" value="1"/>
</dbReference>
<evidence type="ECO:0000256" key="1">
    <source>
        <dbReference type="ARBA" id="ARBA00009437"/>
    </source>
</evidence>
<dbReference type="SUPFAM" id="SSF46785">
    <property type="entry name" value="Winged helix' DNA-binding domain"/>
    <property type="match status" value="1"/>
</dbReference>
<evidence type="ECO:0000313" key="6">
    <source>
        <dbReference type="EMBL" id="VAW00329.1"/>
    </source>
</evidence>
<dbReference type="GO" id="GO:0043565">
    <property type="term" value="F:sequence-specific DNA binding"/>
    <property type="evidence" value="ECO:0007669"/>
    <property type="project" value="TreeGrafter"/>
</dbReference>
<proteinExistence type="inferred from homology"/>
<dbReference type="Gene3D" id="1.10.10.10">
    <property type="entry name" value="Winged helix-like DNA-binding domain superfamily/Winged helix DNA-binding domain"/>
    <property type="match status" value="1"/>
</dbReference>
<dbReference type="SUPFAM" id="SSF53850">
    <property type="entry name" value="Periplasmic binding protein-like II"/>
    <property type="match status" value="1"/>
</dbReference>
<sequence length="310" mass="34466">MLIDQRRKISLWMQTAMSVASSKSPTISARQLGISVTTVYRHVDLLEQSLQYKIFIRRPNGWILREQAGILIKTGHKIEQLLARAEGEIRKAAGVEEGNLRIAVSDDFAAFYVTPHLQKFCATYPEIKPELVISSDFADLVHGQADVAIRPDMDPGDSLVGQRVARLTHAFYASADFLQQNGKPTNLRDLKNFKICDFGHHLSRYTAAIWLKKHVPSHATIARFGNTSTMVLAVEASLGIGLLPCYIGDKLSSLSPVLKIPGTLPVDIWLVSAATNRKRPKIQAFFNFFAPLIRADKGKFLGKPYAKSPK</sequence>